<dbReference type="Gene3D" id="3.60.10.10">
    <property type="entry name" value="Endonuclease/exonuclease/phosphatase"/>
    <property type="match status" value="1"/>
</dbReference>
<evidence type="ECO:0000313" key="1">
    <source>
        <dbReference type="EMBL" id="KAK5276435.1"/>
    </source>
</evidence>
<name>A0ABR0M3I6_9PEZI</name>
<dbReference type="Proteomes" id="UP001357485">
    <property type="component" value="Unassembled WGS sequence"/>
</dbReference>
<feature type="non-terminal residue" evidence="1">
    <location>
        <position position="1"/>
    </location>
</feature>
<gene>
    <name evidence="1" type="ORF">LTR16_011214</name>
</gene>
<proteinExistence type="predicted"/>
<accession>A0ABR0M3I6</accession>
<evidence type="ECO:0000313" key="2">
    <source>
        <dbReference type="Proteomes" id="UP001357485"/>
    </source>
</evidence>
<dbReference type="InterPro" id="IPR036691">
    <property type="entry name" value="Endo/exonu/phosph_ase_sf"/>
</dbReference>
<comment type="caution">
    <text evidence="1">The sequence shown here is derived from an EMBL/GenBank/DDBJ whole genome shotgun (WGS) entry which is preliminary data.</text>
</comment>
<dbReference type="SUPFAM" id="SSF56219">
    <property type="entry name" value="DNase I-like"/>
    <property type="match status" value="1"/>
</dbReference>
<sequence>GRRILRLCNTHLESLVADPPLRPQQVAAASHHLHAPDVYAGVLAGDCNAIEPFDRTLAAEYGLSDVFLTLGGREDSEEACTWGYQSGARMREKFGCSRMDKVLVCGGVVARGLERVGVGVRVSEGDRAEMGGHGLEEGWVTDHYGLNARLEIVDEQENGQEIGRA</sequence>
<keyword evidence="2" id="KW-1185">Reference proteome</keyword>
<organism evidence="1 2">
    <name type="scientific">Cryomyces antarcticus</name>
    <dbReference type="NCBI Taxonomy" id="329879"/>
    <lineage>
        <taxon>Eukaryota</taxon>
        <taxon>Fungi</taxon>
        <taxon>Dikarya</taxon>
        <taxon>Ascomycota</taxon>
        <taxon>Pezizomycotina</taxon>
        <taxon>Dothideomycetes</taxon>
        <taxon>Dothideomycetes incertae sedis</taxon>
        <taxon>Cryomyces</taxon>
    </lineage>
</organism>
<evidence type="ECO:0008006" key="3">
    <source>
        <dbReference type="Google" id="ProtNLM"/>
    </source>
</evidence>
<dbReference type="EMBL" id="JAVRRA010003412">
    <property type="protein sequence ID" value="KAK5276435.1"/>
    <property type="molecule type" value="Genomic_DNA"/>
</dbReference>
<reference evidence="1 2" key="1">
    <citation type="submission" date="2023-08" db="EMBL/GenBank/DDBJ databases">
        <title>Black Yeasts Isolated from many extreme environments.</title>
        <authorList>
            <person name="Coleine C."/>
            <person name="Stajich J.E."/>
            <person name="Selbmann L."/>
        </authorList>
    </citation>
    <scope>NUCLEOTIDE SEQUENCE [LARGE SCALE GENOMIC DNA]</scope>
    <source>
        <strain evidence="1 2">CCFEE 536</strain>
    </source>
</reference>
<protein>
    <recommendedName>
        <fullName evidence="3">Endonuclease/exonuclease/phosphatase domain-containing protein</fullName>
    </recommendedName>
</protein>